<evidence type="ECO:0000313" key="2">
    <source>
        <dbReference type="Proteomes" id="UP000237271"/>
    </source>
</evidence>
<dbReference type="Proteomes" id="UP000237271">
    <property type="component" value="Unassembled WGS sequence"/>
</dbReference>
<gene>
    <name evidence="1" type="ORF">PHPALM_8196</name>
</gene>
<evidence type="ECO:0000313" key="1">
    <source>
        <dbReference type="EMBL" id="POM74790.1"/>
    </source>
</evidence>
<feature type="non-terminal residue" evidence="1">
    <location>
        <position position="90"/>
    </location>
</feature>
<sequence length="90" mass="10298">MERGRTGLTLISERALHHWTDNGRSDVLTRFTRALGDFSGHEAESDLPRLLYELVWIVLHAKLSKQEVLGLLKDAELTKHPKTCYLLTDL</sequence>
<dbReference type="AlphaFoldDB" id="A0A2P4YAH3"/>
<dbReference type="OrthoDB" id="29024at2759"/>
<protein>
    <submittedName>
        <fullName evidence="1">Uncharacterized protein</fullName>
    </submittedName>
</protein>
<comment type="caution">
    <text evidence="1">The sequence shown here is derived from an EMBL/GenBank/DDBJ whole genome shotgun (WGS) entry which is preliminary data.</text>
</comment>
<organism evidence="1 2">
    <name type="scientific">Phytophthora palmivora</name>
    <dbReference type="NCBI Taxonomy" id="4796"/>
    <lineage>
        <taxon>Eukaryota</taxon>
        <taxon>Sar</taxon>
        <taxon>Stramenopiles</taxon>
        <taxon>Oomycota</taxon>
        <taxon>Peronosporomycetes</taxon>
        <taxon>Peronosporales</taxon>
        <taxon>Peronosporaceae</taxon>
        <taxon>Phytophthora</taxon>
    </lineage>
</organism>
<name>A0A2P4YAH3_9STRA</name>
<reference evidence="1 2" key="1">
    <citation type="journal article" date="2017" name="Genome Biol. Evol.">
        <title>Phytophthora megakarya and P. palmivora, closely related causal agents of cacao black pod rot, underwent increases in genome sizes and gene numbers by different mechanisms.</title>
        <authorList>
            <person name="Ali S.S."/>
            <person name="Shao J."/>
            <person name="Lary D.J."/>
            <person name="Kronmiller B."/>
            <person name="Shen D."/>
            <person name="Strem M.D."/>
            <person name="Amoako-Attah I."/>
            <person name="Akrofi A.Y."/>
            <person name="Begoude B.A."/>
            <person name="Ten Hoopen G.M."/>
            <person name="Coulibaly K."/>
            <person name="Kebe B.I."/>
            <person name="Melnick R.L."/>
            <person name="Guiltinan M.J."/>
            <person name="Tyler B.M."/>
            <person name="Meinhardt L.W."/>
            <person name="Bailey B.A."/>
        </authorList>
    </citation>
    <scope>NUCLEOTIDE SEQUENCE [LARGE SCALE GENOMIC DNA]</scope>
    <source>
        <strain evidence="2">sbr112.9</strain>
    </source>
</reference>
<dbReference type="EMBL" id="NCKW01004428">
    <property type="protein sequence ID" value="POM74790.1"/>
    <property type="molecule type" value="Genomic_DNA"/>
</dbReference>
<keyword evidence="2" id="KW-1185">Reference proteome</keyword>
<accession>A0A2P4YAH3</accession>
<proteinExistence type="predicted"/>